<gene>
    <name evidence="3" type="ORF">NR989_00375</name>
</gene>
<feature type="transmembrane region" description="Helical" evidence="1">
    <location>
        <begin position="15"/>
        <end position="34"/>
    </location>
</feature>
<keyword evidence="1" id="KW-1133">Transmembrane helix</keyword>
<evidence type="ECO:0000259" key="2">
    <source>
        <dbReference type="PROSITE" id="PS50234"/>
    </source>
</evidence>
<dbReference type="Pfam" id="PF00092">
    <property type="entry name" value="VWA"/>
    <property type="match status" value="1"/>
</dbReference>
<dbReference type="PROSITE" id="PS50234">
    <property type="entry name" value="VWFA"/>
    <property type="match status" value="1"/>
</dbReference>
<reference evidence="3 4" key="1">
    <citation type="submission" date="2022-06" db="EMBL/GenBank/DDBJ databases">
        <title>Thiomicrohabdus sp. nov, an obligately chemolithoautotrophic, sulfur-oxidizing bacterium isolated from beach of Guanyin Mountain. Amoy.</title>
        <authorList>
            <person name="Zhu H."/>
        </authorList>
    </citation>
    <scope>NUCLEOTIDE SEQUENCE [LARGE SCALE GENOMIC DNA]</scope>
    <source>
        <strain evidence="3 4">XGS-01</strain>
    </source>
</reference>
<dbReference type="Proteomes" id="UP001222275">
    <property type="component" value="Chromosome"/>
</dbReference>
<dbReference type="RefSeq" id="WP_275594988.1">
    <property type="nucleotide sequence ID" value="NZ_CP102381.1"/>
</dbReference>
<keyword evidence="4" id="KW-1185">Reference proteome</keyword>
<evidence type="ECO:0000313" key="4">
    <source>
        <dbReference type="Proteomes" id="UP001222275"/>
    </source>
</evidence>
<feature type="domain" description="VWFA" evidence="2">
    <location>
        <begin position="105"/>
        <end position="297"/>
    </location>
</feature>
<dbReference type="InterPro" id="IPR036465">
    <property type="entry name" value="vWFA_dom_sf"/>
</dbReference>
<evidence type="ECO:0000313" key="3">
    <source>
        <dbReference type="EMBL" id="WEJ62732.1"/>
    </source>
</evidence>
<dbReference type="PANTHER" id="PTHR22550:SF18">
    <property type="entry name" value="VWFA DOMAIN-CONTAINING PROTEIN"/>
    <property type="match status" value="1"/>
</dbReference>
<proteinExistence type="predicted"/>
<accession>A0ABY8CBZ6</accession>
<keyword evidence="1" id="KW-0472">Membrane</keyword>
<dbReference type="SMART" id="SM00327">
    <property type="entry name" value="VWA"/>
    <property type="match status" value="1"/>
</dbReference>
<dbReference type="InterPro" id="IPR050768">
    <property type="entry name" value="UPF0353/GerABKA_families"/>
</dbReference>
<organism evidence="3 4">
    <name type="scientific">Thiomicrorhabdus lithotrophica</name>
    <dbReference type="NCBI Taxonomy" id="2949997"/>
    <lineage>
        <taxon>Bacteria</taxon>
        <taxon>Pseudomonadati</taxon>
        <taxon>Pseudomonadota</taxon>
        <taxon>Gammaproteobacteria</taxon>
        <taxon>Thiotrichales</taxon>
        <taxon>Piscirickettsiaceae</taxon>
        <taxon>Thiomicrorhabdus</taxon>
    </lineage>
</organism>
<evidence type="ECO:0000256" key="1">
    <source>
        <dbReference type="SAM" id="Phobius"/>
    </source>
</evidence>
<feature type="transmembrane region" description="Helical" evidence="1">
    <location>
        <begin position="316"/>
        <end position="336"/>
    </location>
</feature>
<dbReference type="EMBL" id="CP102381">
    <property type="protein sequence ID" value="WEJ62732.1"/>
    <property type="molecule type" value="Genomic_DNA"/>
</dbReference>
<dbReference type="PANTHER" id="PTHR22550">
    <property type="entry name" value="SPORE GERMINATION PROTEIN"/>
    <property type="match status" value="1"/>
</dbReference>
<name>A0ABY8CBZ6_9GAMM</name>
<dbReference type="SUPFAM" id="SSF53300">
    <property type="entry name" value="vWA-like"/>
    <property type="match status" value="1"/>
</dbReference>
<dbReference type="Gene3D" id="3.40.50.410">
    <property type="entry name" value="von Willebrand factor, type A domain"/>
    <property type="match status" value="1"/>
</dbReference>
<feature type="transmembrane region" description="Helical" evidence="1">
    <location>
        <begin position="72"/>
        <end position="92"/>
    </location>
</feature>
<protein>
    <submittedName>
        <fullName evidence="3">VWA domain-containing protein</fullName>
    </submittedName>
</protein>
<keyword evidence="1" id="KW-0812">Transmembrane</keyword>
<sequence length="341" mass="38212">MRLENLFETLSNLSFIWPWMIAFLPLPWIIHLIIKPVHKQHTPLLAPQIIARIEDQLPTENLIESNQPSKGIPVLAILMWFSLIIAATRPVLYLDATPFQVSGKEMLLAVDLSGSMRKEDMYLAGDEVNRLVAVKSVVSEFITRRQGDRMGLIVFGTQAFLQSPLTYDLNTVNTLLNETEIGMAGNNTAIGDAIGLTLKHLYESKSTNNAILILLTDGSNTAGNVNPLDAASKAQEMGLKIYTVGVGRIKTRNGLDRFMTNKSDMDIDTLTKISDLTGGQFFQANDTEQLGEIYQYINELESVEHEIFSYRLRTEYYVWPLGFAFLLSLLLAWSQLRKVGA</sequence>
<dbReference type="InterPro" id="IPR002035">
    <property type="entry name" value="VWF_A"/>
</dbReference>